<dbReference type="EMBL" id="JAUSVU010000039">
    <property type="protein sequence ID" value="MDQ0537148.1"/>
    <property type="molecule type" value="Genomic_DNA"/>
</dbReference>
<keyword evidence="2" id="KW-1185">Reference proteome</keyword>
<dbReference type="RefSeq" id="WP_209990811.1">
    <property type="nucleotide sequence ID" value="NZ_JAGINO010000037.1"/>
</dbReference>
<accession>A0ABU0MUH4</accession>
<gene>
    <name evidence="1" type="ORF">QO018_006048</name>
</gene>
<sequence length="80" mass="8781">MPEFFLRRNDPLQPIYALDVAAGRWWMVASRIGVMPELGGALPDGGARFRSSAFEQVWPKAEADGVVTYTRAKPTEAADA</sequence>
<organism evidence="1 2">
    <name type="scientific">Azospirillum picis</name>
    <dbReference type="NCBI Taxonomy" id="488438"/>
    <lineage>
        <taxon>Bacteria</taxon>
        <taxon>Pseudomonadati</taxon>
        <taxon>Pseudomonadota</taxon>
        <taxon>Alphaproteobacteria</taxon>
        <taxon>Rhodospirillales</taxon>
        <taxon>Azospirillaceae</taxon>
        <taxon>Azospirillum</taxon>
    </lineage>
</organism>
<proteinExistence type="predicted"/>
<name>A0ABU0MUH4_9PROT</name>
<comment type="caution">
    <text evidence="1">The sequence shown here is derived from an EMBL/GenBank/DDBJ whole genome shotgun (WGS) entry which is preliminary data.</text>
</comment>
<evidence type="ECO:0000313" key="1">
    <source>
        <dbReference type="EMBL" id="MDQ0537148.1"/>
    </source>
</evidence>
<protein>
    <submittedName>
        <fullName evidence="1">Uncharacterized protein</fullName>
    </submittedName>
</protein>
<dbReference type="Proteomes" id="UP001244552">
    <property type="component" value="Unassembled WGS sequence"/>
</dbReference>
<evidence type="ECO:0000313" key="2">
    <source>
        <dbReference type="Proteomes" id="UP001244552"/>
    </source>
</evidence>
<reference evidence="1 2" key="1">
    <citation type="submission" date="2023-07" db="EMBL/GenBank/DDBJ databases">
        <title>Genomic Encyclopedia of Type Strains, Phase IV (KMG-IV): sequencing the most valuable type-strain genomes for metagenomic binning, comparative biology and taxonomic classification.</title>
        <authorList>
            <person name="Goeker M."/>
        </authorList>
    </citation>
    <scope>NUCLEOTIDE SEQUENCE [LARGE SCALE GENOMIC DNA]</scope>
    <source>
        <strain evidence="1 2">DSM 19922</strain>
    </source>
</reference>